<dbReference type="InterPro" id="IPR012337">
    <property type="entry name" value="RNaseH-like_sf"/>
</dbReference>
<dbReference type="Pfam" id="PF16487">
    <property type="entry name" value="ArgoMid"/>
    <property type="match status" value="1"/>
</dbReference>
<evidence type="ECO:0000313" key="4">
    <source>
        <dbReference type="EMBL" id="KAF5348341.1"/>
    </source>
</evidence>
<proteinExistence type="predicted"/>
<dbReference type="Pfam" id="PF16486">
    <property type="entry name" value="ArgoN"/>
    <property type="match status" value="1"/>
</dbReference>
<dbReference type="Pfam" id="PF02170">
    <property type="entry name" value="PAZ"/>
    <property type="match status" value="1"/>
</dbReference>
<feature type="compositionally biased region" description="Basic and acidic residues" evidence="1">
    <location>
        <begin position="1"/>
        <end position="11"/>
    </location>
</feature>
<dbReference type="InterPro" id="IPR003100">
    <property type="entry name" value="PAZ_dom"/>
</dbReference>
<evidence type="ECO:0000256" key="1">
    <source>
        <dbReference type="SAM" id="MobiDB-lite"/>
    </source>
</evidence>
<dbReference type="PANTHER" id="PTHR22891">
    <property type="entry name" value="EUKARYOTIC TRANSLATION INITIATION FACTOR 2C"/>
    <property type="match status" value="1"/>
</dbReference>
<dbReference type="PROSITE" id="PS50822">
    <property type="entry name" value="PIWI"/>
    <property type="match status" value="1"/>
</dbReference>
<dbReference type="SMART" id="SM00950">
    <property type="entry name" value="Piwi"/>
    <property type="match status" value="1"/>
</dbReference>
<dbReference type="Pfam" id="PF16488">
    <property type="entry name" value="ArgoL2"/>
    <property type="match status" value="1"/>
</dbReference>
<dbReference type="GO" id="GO:0003723">
    <property type="term" value="F:RNA binding"/>
    <property type="evidence" value="ECO:0007669"/>
    <property type="project" value="InterPro"/>
</dbReference>
<organism evidence="4 5">
    <name type="scientific">Tetrapyrgos nigripes</name>
    <dbReference type="NCBI Taxonomy" id="182062"/>
    <lineage>
        <taxon>Eukaryota</taxon>
        <taxon>Fungi</taxon>
        <taxon>Dikarya</taxon>
        <taxon>Basidiomycota</taxon>
        <taxon>Agaricomycotina</taxon>
        <taxon>Agaricomycetes</taxon>
        <taxon>Agaricomycetidae</taxon>
        <taxon>Agaricales</taxon>
        <taxon>Marasmiineae</taxon>
        <taxon>Marasmiaceae</taxon>
        <taxon>Tetrapyrgos</taxon>
    </lineage>
</organism>
<dbReference type="SUPFAM" id="SSF101690">
    <property type="entry name" value="PAZ domain"/>
    <property type="match status" value="1"/>
</dbReference>
<dbReference type="Pfam" id="PF08699">
    <property type="entry name" value="ArgoL1"/>
    <property type="match status" value="1"/>
</dbReference>
<dbReference type="Pfam" id="PF02171">
    <property type="entry name" value="Piwi"/>
    <property type="match status" value="1"/>
</dbReference>
<name>A0A8H5FT94_9AGAR</name>
<comment type="caution">
    <text evidence="4">The sequence shown here is derived from an EMBL/GenBank/DDBJ whole genome shotgun (WGS) entry which is preliminary data.</text>
</comment>
<dbReference type="Gene3D" id="2.170.260.10">
    <property type="entry name" value="paz domain"/>
    <property type="match status" value="1"/>
</dbReference>
<feature type="domain" description="Piwi" evidence="3">
    <location>
        <begin position="579"/>
        <end position="887"/>
    </location>
</feature>
<reference evidence="4 5" key="1">
    <citation type="journal article" date="2020" name="ISME J.">
        <title>Uncovering the hidden diversity of litter-decomposition mechanisms in mushroom-forming fungi.</title>
        <authorList>
            <person name="Floudas D."/>
            <person name="Bentzer J."/>
            <person name="Ahren D."/>
            <person name="Johansson T."/>
            <person name="Persson P."/>
            <person name="Tunlid A."/>
        </authorList>
    </citation>
    <scope>NUCLEOTIDE SEQUENCE [LARGE SCALE GENOMIC DNA]</scope>
    <source>
        <strain evidence="4 5">CBS 291.85</strain>
    </source>
</reference>
<dbReference type="InterPro" id="IPR032473">
    <property type="entry name" value="Argonaute_Mid_dom"/>
</dbReference>
<accession>A0A8H5FT94</accession>
<dbReference type="InterPro" id="IPR032474">
    <property type="entry name" value="Argonaute_N"/>
</dbReference>
<dbReference type="InterPro" id="IPR036085">
    <property type="entry name" value="PAZ_dom_sf"/>
</dbReference>
<dbReference type="InterPro" id="IPR014811">
    <property type="entry name" value="ArgoL1"/>
</dbReference>
<dbReference type="InterPro" id="IPR003165">
    <property type="entry name" value="Piwi"/>
</dbReference>
<keyword evidence="5" id="KW-1185">Reference proteome</keyword>
<dbReference type="CDD" id="cd04657">
    <property type="entry name" value="Piwi_ago-like"/>
    <property type="match status" value="1"/>
</dbReference>
<dbReference type="OrthoDB" id="10252740at2759"/>
<dbReference type="Proteomes" id="UP000559256">
    <property type="component" value="Unassembled WGS sequence"/>
</dbReference>
<gene>
    <name evidence="4" type="ORF">D9758_010939</name>
</gene>
<dbReference type="InterPro" id="IPR036397">
    <property type="entry name" value="RNaseH_sf"/>
</dbReference>
<dbReference type="CDD" id="cd02846">
    <property type="entry name" value="PAZ_argonaute_like"/>
    <property type="match status" value="1"/>
</dbReference>
<dbReference type="EMBL" id="JAACJM010000086">
    <property type="protein sequence ID" value="KAF5348341.1"/>
    <property type="molecule type" value="Genomic_DNA"/>
</dbReference>
<dbReference type="SUPFAM" id="SSF53098">
    <property type="entry name" value="Ribonuclease H-like"/>
    <property type="match status" value="1"/>
</dbReference>
<dbReference type="InterPro" id="IPR032472">
    <property type="entry name" value="ArgoL2"/>
</dbReference>
<dbReference type="InterPro" id="IPR045246">
    <property type="entry name" value="Piwi_ago-like"/>
</dbReference>
<feature type="compositionally biased region" description="Polar residues" evidence="1">
    <location>
        <begin position="21"/>
        <end position="40"/>
    </location>
</feature>
<evidence type="ECO:0000313" key="5">
    <source>
        <dbReference type="Proteomes" id="UP000559256"/>
    </source>
</evidence>
<feature type="domain" description="PAZ" evidence="2">
    <location>
        <begin position="282"/>
        <end position="398"/>
    </location>
</feature>
<dbReference type="Gene3D" id="3.30.420.10">
    <property type="entry name" value="Ribonuclease H-like superfamily/Ribonuclease H"/>
    <property type="match status" value="1"/>
</dbReference>
<dbReference type="PROSITE" id="PS50821">
    <property type="entry name" value="PAZ"/>
    <property type="match status" value="1"/>
</dbReference>
<protein>
    <submittedName>
        <fullName evidence="4">Uncharacterized protein</fullName>
    </submittedName>
</protein>
<feature type="region of interest" description="Disordered" evidence="1">
    <location>
        <begin position="1"/>
        <end position="40"/>
    </location>
</feature>
<evidence type="ECO:0000259" key="2">
    <source>
        <dbReference type="PROSITE" id="PS50821"/>
    </source>
</evidence>
<dbReference type="AlphaFoldDB" id="A0A8H5FT94"/>
<sequence>MAPRISRDTSGRGRGGGRGGIQQQASDRGGSSANGASLRLPTQGSHIATVGVKRPSFGTVGKVVKVKVNAFEATVPQTIIRHYDVIFYLLHEFSLSQSVLISPSEQTLPQRMNMEIIHAMQTIVAPDVFTPLAVYDGRKNMFAARELPLGPTASAEFIVSLNGTSANPATGRPPKSYKVKIKKVNTLNPEVLQRFVQGDQSHDNDVLTAITALNVVIRMEPTMRHTFNIRSFFTDAGKLHLGCGLELWQGLFQSIRPGMGRMLINVDLSTGLMYRAGPLWELCLDVLKESIHERNIAKLQPKTSGQQFGLSDTDRRLLSKFVNGVKVTIQGQGDTPRLIKKLSEKGAKDSMFQLREGGTISVAEYIRKSRNVPLRYPNNFCVEIGQGLIPIELCTVTPGQIARKQIPSEKTQDVVKFSTKKPINRLSAIVDGVQNILSYGQSEYVRQFGVNVNPEALVIDARIISPPTMKYGRGGNQSTLQPRNGSWNMIGKQFISPMTIKQSFVVVLEQRNRFTENHARNMLKGLFNACKLAGMKVNNEEPGVHYVNGQARIVDVLKDIGRRTIAELQAKGIKDTINLVIVILPEGGHDDIYSGVKFFGDVSVGVATQCMRALKCLSAKDQYFANVALKINVKLGGVNTVPEASSINDLFDPRNPTIVMGADVIHPAPGAEGRPSYTAVVGSIDSKVAKYAAVSNVQTSRQELISDLDKMCWSLINKYKEHKGDPPVKNARPARIIFFRDGVSEGQFKQVLESELPLIKKACADHNISPKITLIVVGKRHHIRFFPMSQNQGDSSGNCPAGTVVDTVVAHPMEFDFYLQSHGGLLGTSRSAHYSVLHDENKFTADALQSLSFALCHVYARSTRSVSIPAPVYYADIVCSRARNHYDPDSTLFSSESGTSDGSNDQPALEAYKRNFRGIHKSLESSMYFS</sequence>
<evidence type="ECO:0000259" key="3">
    <source>
        <dbReference type="PROSITE" id="PS50822"/>
    </source>
</evidence>
<dbReference type="Gene3D" id="3.40.50.2300">
    <property type="match status" value="1"/>
</dbReference>
<dbReference type="SMART" id="SM01163">
    <property type="entry name" value="DUF1785"/>
    <property type="match status" value="1"/>
</dbReference>